<dbReference type="Proteomes" id="UP000184170">
    <property type="component" value="Unassembled WGS sequence"/>
</dbReference>
<proteinExistence type="predicted"/>
<feature type="transmembrane region" description="Helical" evidence="1">
    <location>
        <begin position="213"/>
        <end position="231"/>
    </location>
</feature>
<organism evidence="3 4">
    <name type="scientific">Microbulbifer donghaiensis</name>
    <dbReference type="NCBI Taxonomy" id="494016"/>
    <lineage>
        <taxon>Bacteria</taxon>
        <taxon>Pseudomonadati</taxon>
        <taxon>Pseudomonadota</taxon>
        <taxon>Gammaproteobacteria</taxon>
        <taxon>Cellvibrionales</taxon>
        <taxon>Microbulbiferaceae</taxon>
        <taxon>Microbulbifer</taxon>
    </lineage>
</organism>
<gene>
    <name evidence="3" type="ORF">SAMN04487965_3321</name>
</gene>
<feature type="transmembrane region" description="Helical" evidence="1">
    <location>
        <begin position="243"/>
        <end position="265"/>
    </location>
</feature>
<name>A0A1M5H7W3_9GAMM</name>
<keyword evidence="1" id="KW-0472">Membrane</keyword>
<accession>A0A1M5H7W3</accession>
<dbReference type="RefSeq" id="WP_073277254.1">
    <property type="nucleotide sequence ID" value="NZ_FQVA01000007.1"/>
</dbReference>
<keyword evidence="1" id="KW-1133">Transmembrane helix</keyword>
<feature type="transmembrane region" description="Helical" evidence="1">
    <location>
        <begin position="271"/>
        <end position="298"/>
    </location>
</feature>
<reference evidence="4" key="1">
    <citation type="submission" date="2016-11" db="EMBL/GenBank/DDBJ databases">
        <authorList>
            <person name="Varghese N."/>
            <person name="Submissions S."/>
        </authorList>
    </citation>
    <scope>NUCLEOTIDE SEQUENCE [LARGE SCALE GENOMIC DNA]</scope>
    <source>
        <strain evidence="4">CGMCC 1.7063</strain>
    </source>
</reference>
<feature type="transmembrane region" description="Helical" evidence="1">
    <location>
        <begin position="310"/>
        <end position="329"/>
    </location>
</feature>
<evidence type="ECO:0000256" key="1">
    <source>
        <dbReference type="SAM" id="Phobius"/>
    </source>
</evidence>
<dbReference type="STRING" id="494016.SAMN04487965_3321"/>
<dbReference type="AlphaFoldDB" id="A0A1M5H7W3"/>
<keyword evidence="2" id="KW-0732">Signal</keyword>
<evidence type="ECO:0000256" key="2">
    <source>
        <dbReference type="SAM" id="SignalP"/>
    </source>
</evidence>
<dbReference type="EMBL" id="FQVA01000007">
    <property type="protein sequence ID" value="SHG11782.1"/>
    <property type="molecule type" value="Genomic_DNA"/>
</dbReference>
<feature type="chain" id="PRO_5012747966" evidence="2">
    <location>
        <begin position="28"/>
        <end position="335"/>
    </location>
</feature>
<sequence length="335" mass="36489">MSRLCRSARWLLTGLLVLLAAVPAAQAHESRPAYMEIRETAAGQYTVLWRTPVLAGRRLLVVPRFPEGVRNLRAPVVQELSDSQLERRWIDAGPEGLDGARIEFAGLQLSITDVVVRVHLLDGRSWMAIARPSQPWVEMVAASGGWATFSDFLRQGFAHILSGPDHLLFVFGLLLLVRRRWMLVKTVTAFTIAHSITLAVATLGYVQLPAPPIEAAIALSILFLGLEVLRARRGGTSFTIRHPWVAAFAFGLLHGFGFAGALSAAGLPPTAVPLALVSFNIGVEFGQLAFVAVVLLLARSLSALTLRWPRPVQLLPAYAVGSLGAFWMIQRLLSV</sequence>
<dbReference type="Pfam" id="PF13795">
    <property type="entry name" value="HupE_UreJ_2"/>
    <property type="match status" value="1"/>
</dbReference>
<keyword evidence="1" id="KW-0812">Transmembrane</keyword>
<evidence type="ECO:0000313" key="4">
    <source>
        <dbReference type="Proteomes" id="UP000184170"/>
    </source>
</evidence>
<dbReference type="InterPro" id="IPR032809">
    <property type="entry name" value="Put_HupE_UreJ"/>
</dbReference>
<keyword evidence="4" id="KW-1185">Reference proteome</keyword>
<feature type="transmembrane region" description="Helical" evidence="1">
    <location>
        <begin position="157"/>
        <end position="177"/>
    </location>
</feature>
<dbReference type="OrthoDB" id="9808870at2"/>
<evidence type="ECO:0000313" key="3">
    <source>
        <dbReference type="EMBL" id="SHG11782.1"/>
    </source>
</evidence>
<protein>
    <submittedName>
        <fullName evidence="3">Hydrogenase/urease accessory protein HupE</fullName>
    </submittedName>
</protein>
<feature type="signal peptide" evidence="2">
    <location>
        <begin position="1"/>
        <end position="27"/>
    </location>
</feature>
<feature type="transmembrane region" description="Helical" evidence="1">
    <location>
        <begin position="189"/>
        <end position="207"/>
    </location>
</feature>